<dbReference type="Proteomes" id="UP000593566">
    <property type="component" value="Unassembled WGS sequence"/>
</dbReference>
<name>A0A8H6CRK8_9LECA</name>
<protein>
    <submittedName>
        <fullName evidence="2">Uncharacterized protein</fullName>
    </submittedName>
</protein>
<dbReference type="EMBL" id="JACCJB010000004">
    <property type="protein sequence ID" value="KAF6228389.1"/>
    <property type="molecule type" value="Genomic_DNA"/>
</dbReference>
<organism evidence="2 3">
    <name type="scientific">Letharia lupina</name>
    <dbReference type="NCBI Taxonomy" id="560253"/>
    <lineage>
        <taxon>Eukaryota</taxon>
        <taxon>Fungi</taxon>
        <taxon>Dikarya</taxon>
        <taxon>Ascomycota</taxon>
        <taxon>Pezizomycotina</taxon>
        <taxon>Lecanoromycetes</taxon>
        <taxon>OSLEUM clade</taxon>
        <taxon>Lecanoromycetidae</taxon>
        <taxon>Lecanorales</taxon>
        <taxon>Lecanorineae</taxon>
        <taxon>Parmeliaceae</taxon>
        <taxon>Letharia</taxon>
    </lineage>
</organism>
<evidence type="ECO:0000313" key="3">
    <source>
        <dbReference type="Proteomes" id="UP000593566"/>
    </source>
</evidence>
<feature type="region of interest" description="Disordered" evidence="1">
    <location>
        <begin position="1"/>
        <end position="73"/>
    </location>
</feature>
<feature type="compositionally biased region" description="Basic and acidic residues" evidence="1">
    <location>
        <begin position="18"/>
        <end position="29"/>
    </location>
</feature>
<proteinExistence type="predicted"/>
<dbReference type="RefSeq" id="XP_037156323.1">
    <property type="nucleotide sequence ID" value="XM_037298987.1"/>
</dbReference>
<comment type="caution">
    <text evidence="2">The sequence shown here is derived from an EMBL/GenBank/DDBJ whole genome shotgun (WGS) entry which is preliminary data.</text>
</comment>
<accession>A0A8H6CRK8</accession>
<gene>
    <name evidence="2" type="ORF">HO133_008119</name>
</gene>
<dbReference type="AlphaFoldDB" id="A0A8H6CRK8"/>
<sequence length="144" mass="16376">MFPEKKPVAKTAQLNATEPERIHPRDENKTTSIPKPLVRSIGQGEAQLALGGGSSTVVEPRRAAQEESAGLRRRREVLQQQQANFEEREGRERMWRDTKAVNTQRARRSNPTAPTLVVWGSKYGDDRLRFQVFHSAKNRTDDRG</sequence>
<keyword evidence="3" id="KW-1185">Reference proteome</keyword>
<evidence type="ECO:0000256" key="1">
    <source>
        <dbReference type="SAM" id="MobiDB-lite"/>
    </source>
</evidence>
<reference evidence="2 3" key="1">
    <citation type="journal article" date="2020" name="Genomics">
        <title>Complete, high-quality genomes from long-read metagenomic sequencing of two wolf lichen thalli reveals enigmatic genome architecture.</title>
        <authorList>
            <person name="McKenzie S.K."/>
            <person name="Walston R.F."/>
            <person name="Allen J.L."/>
        </authorList>
    </citation>
    <scope>NUCLEOTIDE SEQUENCE [LARGE SCALE GENOMIC DNA]</scope>
    <source>
        <strain evidence="2">WasteWater1</strain>
    </source>
</reference>
<dbReference type="GeneID" id="59336516"/>
<evidence type="ECO:0000313" key="2">
    <source>
        <dbReference type="EMBL" id="KAF6228389.1"/>
    </source>
</evidence>